<dbReference type="AlphaFoldDB" id="A0A9D2D1N7"/>
<dbReference type="Gene3D" id="1.10.10.2840">
    <property type="entry name" value="PucR C-terminal helix-turn-helix domain"/>
    <property type="match status" value="1"/>
</dbReference>
<reference evidence="2" key="2">
    <citation type="submission" date="2021-04" db="EMBL/GenBank/DDBJ databases">
        <authorList>
            <person name="Gilroy R."/>
        </authorList>
    </citation>
    <scope>NUCLEOTIDE SEQUENCE</scope>
    <source>
        <strain evidence="2">CHK192-9172</strain>
    </source>
</reference>
<dbReference type="InterPro" id="IPR051448">
    <property type="entry name" value="CdaR-like_regulators"/>
</dbReference>
<name>A0A9D2D1N7_9FIRM</name>
<reference evidence="2" key="1">
    <citation type="journal article" date="2021" name="PeerJ">
        <title>Extensive microbial diversity within the chicken gut microbiome revealed by metagenomics and culture.</title>
        <authorList>
            <person name="Gilroy R."/>
            <person name="Ravi A."/>
            <person name="Getino M."/>
            <person name="Pursley I."/>
            <person name="Horton D.L."/>
            <person name="Alikhan N.F."/>
            <person name="Baker D."/>
            <person name="Gharbi K."/>
            <person name="Hall N."/>
            <person name="Watson M."/>
            <person name="Adriaenssens E.M."/>
            <person name="Foster-Nyarko E."/>
            <person name="Jarju S."/>
            <person name="Secka A."/>
            <person name="Antonio M."/>
            <person name="Oren A."/>
            <person name="Chaudhuri R.R."/>
            <person name="La Ragione R."/>
            <person name="Hildebrand F."/>
            <person name="Pallen M.J."/>
        </authorList>
    </citation>
    <scope>NUCLEOTIDE SEQUENCE</scope>
    <source>
        <strain evidence="2">CHK192-9172</strain>
    </source>
</reference>
<dbReference type="PANTHER" id="PTHR33744:SF1">
    <property type="entry name" value="DNA-BINDING TRANSCRIPTIONAL ACTIVATOR ADER"/>
    <property type="match status" value="1"/>
</dbReference>
<dbReference type="InterPro" id="IPR042070">
    <property type="entry name" value="PucR_C-HTH_sf"/>
</dbReference>
<sequence>MKVYLQCNRKATETGDILHMHRNTVLYHIDRIEQLLHISLSSADVCLKLQLGIKTFESNMSEILL</sequence>
<proteinExistence type="predicted"/>
<feature type="domain" description="PucR C-terminal helix-turn-helix" evidence="1">
    <location>
        <begin position="2"/>
        <end position="54"/>
    </location>
</feature>
<evidence type="ECO:0000259" key="1">
    <source>
        <dbReference type="Pfam" id="PF13556"/>
    </source>
</evidence>
<dbReference type="PANTHER" id="PTHR33744">
    <property type="entry name" value="CARBOHYDRATE DIACID REGULATOR"/>
    <property type="match status" value="1"/>
</dbReference>
<evidence type="ECO:0000313" key="3">
    <source>
        <dbReference type="Proteomes" id="UP000824024"/>
    </source>
</evidence>
<evidence type="ECO:0000313" key="2">
    <source>
        <dbReference type="EMBL" id="HIZ06904.1"/>
    </source>
</evidence>
<accession>A0A9D2D1N7</accession>
<comment type="caution">
    <text evidence="2">The sequence shown here is derived from an EMBL/GenBank/DDBJ whole genome shotgun (WGS) entry which is preliminary data.</text>
</comment>
<gene>
    <name evidence="2" type="ORF">IAA08_03075</name>
</gene>
<organism evidence="2 3">
    <name type="scientific">Candidatus Eubacterium avistercoris</name>
    <dbReference type="NCBI Taxonomy" id="2838567"/>
    <lineage>
        <taxon>Bacteria</taxon>
        <taxon>Bacillati</taxon>
        <taxon>Bacillota</taxon>
        <taxon>Clostridia</taxon>
        <taxon>Eubacteriales</taxon>
        <taxon>Eubacteriaceae</taxon>
        <taxon>Eubacterium</taxon>
    </lineage>
</organism>
<dbReference type="EMBL" id="DXCH01000084">
    <property type="protein sequence ID" value="HIZ06904.1"/>
    <property type="molecule type" value="Genomic_DNA"/>
</dbReference>
<protein>
    <submittedName>
        <fullName evidence="2">Helix-turn-helix domain-containing protein</fullName>
    </submittedName>
</protein>
<dbReference type="Proteomes" id="UP000824024">
    <property type="component" value="Unassembled WGS sequence"/>
</dbReference>
<dbReference type="Pfam" id="PF13556">
    <property type="entry name" value="HTH_30"/>
    <property type="match status" value="1"/>
</dbReference>
<dbReference type="InterPro" id="IPR025736">
    <property type="entry name" value="PucR_C-HTH_dom"/>
</dbReference>